<keyword evidence="6" id="KW-1185">Reference proteome</keyword>
<proteinExistence type="predicted"/>
<keyword evidence="3" id="KW-0472">Membrane</keyword>
<dbReference type="eggNOG" id="ENOG503297S">
    <property type="taxonomic scope" value="Bacteria"/>
</dbReference>
<feature type="region of interest" description="Disordered" evidence="4">
    <location>
        <begin position="1"/>
        <end position="24"/>
    </location>
</feature>
<dbReference type="AlphaFoldDB" id="A0A078L176"/>
<feature type="region of interest" description="Disordered" evidence="4">
    <location>
        <begin position="311"/>
        <end position="334"/>
    </location>
</feature>
<dbReference type="STRING" id="1034943.BN59_03292"/>
<evidence type="ECO:0000256" key="4">
    <source>
        <dbReference type="SAM" id="MobiDB-lite"/>
    </source>
</evidence>
<reference evidence="5 6" key="1">
    <citation type="submission" date="2014-06" db="EMBL/GenBank/DDBJ databases">
        <authorList>
            <person name="Urmite Genomes Urmite Genomes"/>
        </authorList>
    </citation>
    <scope>NUCLEOTIDE SEQUENCE [LARGE SCALE GENOMIC DNA]</scope>
</reference>
<evidence type="ECO:0000256" key="2">
    <source>
        <dbReference type="ARBA" id="ARBA00022692"/>
    </source>
</evidence>
<dbReference type="SUPFAM" id="SSF103506">
    <property type="entry name" value="Mitochondrial carrier"/>
    <property type="match status" value="1"/>
</dbReference>
<protein>
    <recommendedName>
        <fullName evidence="7">Mitochondrial carrier protein</fullName>
    </recommendedName>
</protein>
<accession>A0A078L176</accession>
<evidence type="ECO:0000256" key="3">
    <source>
        <dbReference type="ARBA" id="ARBA00023136"/>
    </source>
</evidence>
<dbReference type="EMBL" id="CCSB01000004">
    <property type="protein sequence ID" value="CDZ78977.1"/>
    <property type="molecule type" value="Genomic_DNA"/>
</dbReference>
<dbReference type="Proteomes" id="UP000044071">
    <property type="component" value="Unassembled WGS sequence"/>
</dbReference>
<comment type="subcellular location">
    <subcellularLocation>
        <location evidence="1">Membrane</location>
    </subcellularLocation>
</comment>
<keyword evidence="2" id="KW-0812">Transmembrane</keyword>
<dbReference type="InterPro" id="IPR023395">
    <property type="entry name" value="MCP_dom_sf"/>
</dbReference>
<name>A0A078L176_9GAMM</name>
<dbReference type="RefSeq" id="WP_052403341.1">
    <property type="nucleotide sequence ID" value="NZ_CCVW01000004.1"/>
</dbReference>
<dbReference type="InterPro" id="IPR041000">
    <property type="entry name" value="Serine_protease"/>
</dbReference>
<evidence type="ECO:0000313" key="5">
    <source>
        <dbReference type="EMBL" id="CDZ78977.1"/>
    </source>
</evidence>
<evidence type="ECO:0000313" key="6">
    <source>
        <dbReference type="Proteomes" id="UP000044071"/>
    </source>
</evidence>
<sequence>MRTKTEPNQSSSNEQDSNLPAESQTSSSTLLMWRALNFTTVAATTSAAIVSIQSPIKTVLVSLSKDGTFFPPFSGGTLGLVRAAYAGTLSSLSSSSLRTLYVTGTKKIRPTATETREIEETVRVNETGYVMAVSFGDILVSQFSESLSQYKKMHGFLPKDFNWKTRHNAYQLMKGGFAPRYLSGLVNFTSLCMVEDRIAESLPIEDPTARHFAAGALSGITAGVFSYPFSAFKDYVLAQSTITEKGELQTKSSFAVLKQAGALIKQNPREMGMTFFKNAAKQLPVRSGLTGTIFATVAGINELLGPEPLGALSERFQPGRDDEEDLRSDLMFTQ</sequence>
<evidence type="ECO:0000256" key="1">
    <source>
        <dbReference type="ARBA" id="ARBA00004370"/>
    </source>
</evidence>
<dbReference type="OrthoDB" id="5633477at2"/>
<dbReference type="GO" id="GO:0016020">
    <property type="term" value="C:membrane"/>
    <property type="evidence" value="ECO:0007669"/>
    <property type="project" value="UniProtKB-SubCell"/>
</dbReference>
<organism evidence="5 6">
    <name type="scientific">Legionella massiliensis</name>
    <dbReference type="NCBI Taxonomy" id="1034943"/>
    <lineage>
        <taxon>Bacteria</taxon>
        <taxon>Pseudomonadati</taxon>
        <taxon>Pseudomonadota</taxon>
        <taxon>Gammaproteobacteria</taxon>
        <taxon>Legionellales</taxon>
        <taxon>Legionellaceae</taxon>
        <taxon>Legionella</taxon>
    </lineage>
</organism>
<gene>
    <name evidence="5" type="ORF">BN59_03292</name>
</gene>
<dbReference type="Pfam" id="PF18405">
    <property type="entry name" value="SLC25_like"/>
    <property type="match status" value="1"/>
</dbReference>
<evidence type="ECO:0008006" key="7">
    <source>
        <dbReference type="Google" id="ProtNLM"/>
    </source>
</evidence>